<dbReference type="SUPFAM" id="SSF160369">
    <property type="entry name" value="Ribosomal protein L10-like"/>
    <property type="match status" value="1"/>
</dbReference>
<gene>
    <name evidence="5" type="ORF">UFOPK3674_01014</name>
</gene>
<evidence type="ECO:0000256" key="3">
    <source>
        <dbReference type="ARBA" id="ARBA00023274"/>
    </source>
</evidence>
<proteinExistence type="inferred from homology"/>
<dbReference type="AlphaFoldDB" id="A0A6J7ICP7"/>
<dbReference type="CDD" id="cd05797">
    <property type="entry name" value="Ribosomal_L10"/>
    <property type="match status" value="1"/>
</dbReference>
<feature type="compositionally biased region" description="Low complexity" evidence="4">
    <location>
        <begin position="178"/>
        <end position="197"/>
    </location>
</feature>
<dbReference type="EMBL" id="CAFBMX010000004">
    <property type="protein sequence ID" value="CAB4928600.1"/>
    <property type="molecule type" value="Genomic_DNA"/>
</dbReference>
<dbReference type="Gene3D" id="6.10.250.290">
    <property type="match status" value="1"/>
</dbReference>
<dbReference type="Gene3D" id="3.30.70.1730">
    <property type="match status" value="1"/>
</dbReference>
<comment type="similarity">
    <text evidence="1">Belongs to the universal ribosomal protein uL10 family.</text>
</comment>
<dbReference type="InterPro" id="IPR047865">
    <property type="entry name" value="Ribosomal_uL10_bac_type"/>
</dbReference>
<dbReference type="InterPro" id="IPR043141">
    <property type="entry name" value="Ribosomal_uL10-like_sf"/>
</dbReference>
<evidence type="ECO:0000256" key="4">
    <source>
        <dbReference type="SAM" id="MobiDB-lite"/>
    </source>
</evidence>
<protein>
    <submittedName>
        <fullName evidence="5">Unannotated protein</fullName>
    </submittedName>
</protein>
<evidence type="ECO:0000256" key="1">
    <source>
        <dbReference type="ARBA" id="ARBA00008889"/>
    </source>
</evidence>
<evidence type="ECO:0000313" key="5">
    <source>
        <dbReference type="EMBL" id="CAB4928600.1"/>
    </source>
</evidence>
<dbReference type="GO" id="GO:1990904">
    <property type="term" value="C:ribonucleoprotein complex"/>
    <property type="evidence" value="ECO:0007669"/>
    <property type="project" value="UniProtKB-KW"/>
</dbReference>
<name>A0A6J7ICP7_9ZZZZ</name>
<dbReference type="Pfam" id="PF00466">
    <property type="entry name" value="Ribosomal_L10"/>
    <property type="match status" value="1"/>
</dbReference>
<dbReference type="PANTHER" id="PTHR11560">
    <property type="entry name" value="39S RIBOSOMAL PROTEIN L10, MITOCHONDRIAL"/>
    <property type="match status" value="1"/>
</dbReference>
<feature type="compositionally biased region" description="Low complexity" evidence="4">
    <location>
        <begin position="215"/>
        <end position="224"/>
    </location>
</feature>
<reference evidence="5" key="1">
    <citation type="submission" date="2020-05" db="EMBL/GenBank/DDBJ databases">
        <authorList>
            <person name="Chiriac C."/>
            <person name="Salcher M."/>
            <person name="Ghai R."/>
            <person name="Kavagutti S V."/>
        </authorList>
    </citation>
    <scope>NUCLEOTIDE SEQUENCE</scope>
</reference>
<dbReference type="InterPro" id="IPR001790">
    <property type="entry name" value="Ribosomal_uL10"/>
</dbReference>
<organism evidence="5">
    <name type="scientific">freshwater metagenome</name>
    <dbReference type="NCBI Taxonomy" id="449393"/>
    <lineage>
        <taxon>unclassified sequences</taxon>
        <taxon>metagenomes</taxon>
        <taxon>ecological metagenomes</taxon>
    </lineage>
</organism>
<keyword evidence="3" id="KW-0687">Ribonucleoprotein</keyword>
<evidence type="ECO:0000256" key="2">
    <source>
        <dbReference type="ARBA" id="ARBA00022980"/>
    </source>
</evidence>
<feature type="compositionally biased region" description="Polar residues" evidence="4">
    <location>
        <begin position="240"/>
        <end position="249"/>
    </location>
</feature>
<dbReference type="HAMAP" id="MF_00362">
    <property type="entry name" value="Ribosomal_uL10"/>
    <property type="match status" value="1"/>
</dbReference>
<feature type="region of interest" description="Disordered" evidence="4">
    <location>
        <begin position="171"/>
        <end position="249"/>
    </location>
</feature>
<dbReference type="GO" id="GO:0005840">
    <property type="term" value="C:ribosome"/>
    <property type="evidence" value="ECO:0007669"/>
    <property type="project" value="UniProtKB-KW"/>
</dbReference>
<dbReference type="InterPro" id="IPR022973">
    <property type="entry name" value="Ribosomal_uL10_bac"/>
</dbReference>
<keyword evidence="2" id="KW-0689">Ribosomal protein</keyword>
<dbReference type="NCBIfam" id="NF000955">
    <property type="entry name" value="PRK00099.1-1"/>
    <property type="match status" value="1"/>
</dbReference>
<sequence length="249" mass="25165">MNREEKAVAVAEIAEQIKESEAVFAVDYRGITVTQVAAVRAELRASDATLRVVKNSLTERAADIAGAEALKELLSGPTALTFVRGDAAAAAKAISTFNKDTEILAFKGGLMNGEPLAVEQLQALAKLPTREVLYGQLVGVVASPLTGLARGLGGLLGGLAIALGQLQEKKQSGEVEAGEPPAAAAAPAAEAPAAAEADAPEADAPEASAEDTAAEPEAQAAGADDTQDVAPEAAEETPSDNENQADASA</sequence>
<feature type="compositionally biased region" description="Acidic residues" evidence="4">
    <location>
        <begin position="198"/>
        <end position="214"/>
    </location>
</feature>
<accession>A0A6J7ICP7</accession>